<dbReference type="AlphaFoldDB" id="A0A5E4BF89"/>
<keyword evidence="4" id="KW-1185">Reference proteome</keyword>
<organism evidence="3 4">
    <name type="scientific">Marmota monax</name>
    <name type="common">Woodchuck</name>
    <dbReference type="NCBI Taxonomy" id="9995"/>
    <lineage>
        <taxon>Eukaryota</taxon>
        <taxon>Metazoa</taxon>
        <taxon>Chordata</taxon>
        <taxon>Craniata</taxon>
        <taxon>Vertebrata</taxon>
        <taxon>Euteleostomi</taxon>
        <taxon>Mammalia</taxon>
        <taxon>Eutheria</taxon>
        <taxon>Euarchontoglires</taxon>
        <taxon>Glires</taxon>
        <taxon>Rodentia</taxon>
        <taxon>Sciuromorpha</taxon>
        <taxon>Sciuridae</taxon>
        <taxon>Xerinae</taxon>
        <taxon>Marmotini</taxon>
        <taxon>Marmota</taxon>
    </lineage>
</organism>
<evidence type="ECO:0000313" key="3">
    <source>
        <dbReference type="EMBL" id="VTJ67640.1"/>
    </source>
</evidence>
<reference evidence="2" key="2">
    <citation type="submission" date="2020-08" db="EMBL/GenBank/DDBJ databases">
        <authorList>
            <person name="Shumante A."/>
            <person name="Zimin A.V."/>
            <person name="Puiu D."/>
            <person name="Salzberg S.L."/>
        </authorList>
    </citation>
    <scope>NUCLEOTIDE SEQUENCE</scope>
    <source>
        <strain evidence="2">WC2-LM</strain>
        <tissue evidence="2">Liver</tissue>
    </source>
</reference>
<proteinExistence type="predicted"/>
<gene>
    <name evidence="2" type="ORF">GHT09_009658</name>
    <name evidence="3" type="ORF">MONAX_5E039408</name>
</gene>
<dbReference type="EMBL" id="CABDUW010000390">
    <property type="protein sequence ID" value="VTJ67640.1"/>
    <property type="molecule type" value="Genomic_DNA"/>
</dbReference>
<evidence type="ECO:0000313" key="4">
    <source>
        <dbReference type="Proteomes" id="UP000335636"/>
    </source>
</evidence>
<dbReference type="Proteomes" id="UP000662637">
    <property type="component" value="Unassembled WGS sequence"/>
</dbReference>
<sequence length="103" mass="11073">MRGRASSDAHGCRRNPPVQADGTSQGRLWLSDHLLSLPSHPHCPAQTCPKSNRAVHPGPEATVIPATCGRGRPSRPALPPCVRQEELNLYFSSIPSPCSVNTQ</sequence>
<feature type="region of interest" description="Disordered" evidence="1">
    <location>
        <begin position="1"/>
        <end position="31"/>
    </location>
</feature>
<evidence type="ECO:0000256" key="1">
    <source>
        <dbReference type="SAM" id="MobiDB-lite"/>
    </source>
</evidence>
<dbReference type="Proteomes" id="UP000335636">
    <property type="component" value="Unassembled WGS sequence"/>
</dbReference>
<protein>
    <submittedName>
        <fullName evidence="3">Uncharacterized protein</fullName>
    </submittedName>
</protein>
<dbReference type="EMBL" id="WJEC01008204">
    <property type="protein sequence ID" value="KAF7463323.1"/>
    <property type="molecule type" value="Genomic_DNA"/>
</dbReference>
<accession>A0A5E4BF89</accession>
<feature type="compositionally biased region" description="Basic and acidic residues" evidence="1">
    <location>
        <begin position="1"/>
        <end position="11"/>
    </location>
</feature>
<name>A0A5E4BF89_MARMO</name>
<reference evidence="3 4" key="1">
    <citation type="submission" date="2019-04" db="EMBL/GenBank/DDBJ databases">
        <authorList>
            <person name="Alioto T."/>
            <person name="Alioto T."/>
        </authorList>
    </citation>
    <scope>NUCLEOTIDE SEQUENCE [LARGE SCALE GENOMIC DNA]</scope>
</reference>
<evidence type="ECO:0000313" key="2">
    <source>
        <dbReference type="EMBL" id="KAF7463323.1"/>
    </source>
</evidence>